<organism evidence="2 3">
    <name type="scientific">Coralloluteibacterium thermophilum</name>
    <dbReference type="NCBI Taxonomy" id="2707049"/>
    <lineage>
        <taxon>Bacteria</taxon>
        <taxon>Pseudomonadati</taxon>
        <taxon>Pseudomonadota</taxon>
        <taxon>Gammaproteobacteria</taxon>
        <taxon>Lysobacterales</taxon>
        <taxon>Lysobacteraceae</taxon>
        <taxon>Coralloluteibacterium</taxon>
    </lineage>
</organism>
<gene>
    <name evidence="2" type="ORF">ACFO3Q_16820</name>
</gene>
<comment type="caution">
    <text evidence="2">The sequence shown here is derived from an EMBL/GenBank/DDBJ whole genome shotgun (WGS) entry which is preliminary data.</text>
</comment>
<feature type="compositionally biased region" description="Basic and acidic residues" evidence="1">
    <location>
        <begin position="165"/>
        <end position="185"/>
    </location>
</feature>
<evidence type="ECO:0008006" key="4">
    <source>
        <dbReference type="Google" id="ProtNLM"/>
    </source>
</evidence>
<reference evidence="3" key="1">
    <citation type="journal article" date="2019" name="Int. J. Syst. Evol. Microbiol.">
        <title>The Global Catalogue of Microorganisms (GCM) 10K type strain sequencing project: providing services to taxonomists for standard genome sequencing and annotation.</title>
        <authorList>
            <consortium name="The Broad Institute Genomics Platform"/>
            <consortium name="The Broad Institute Genome Sequencing Center for Infectious Disease"/>
            <person name="Wu L."/>
            <person name="Ma J."/>
        </authorList>
    </citation>
    <scope>NUCLEOTIDE SEQUENCE [LARGE SCALE GENOMIC DNA]</scope>
    <source>
        <strain evidence="3">CGMCC 1.13574</strain>
    </source>
</reference>
<feature type="compositionally biased region" description="Basic and acidic residues" evidence="1">
    <location>
        <begin position="219"/>
        <end position="237"/>
    </location>
</feature>
<dbReference type="Proteomes" id="UP001595892">
    <property type="component" value="Unassembled WGS sequence"/>
</dbReference>
<proteinExistence type="predicted"/>
<feature type="compositionally biased region" description="Basic and acidic residues" evidence="1">
    <location>
        <begin position="245"/>
        <end position="265"/>
    </location>
</feature>
<evidence type="ECO:0000256" key="1">
    <source>
        <dbReference type="SAM" id="MobiDB-lite"/>
    </source>
</evidence>
<dbReference type="EMBL" id="JBHSGG010000065">
    <property type="protein sequence ID" value="MFC4729828.1"/>
    <property type="molecule type" value="Genomic_DNA"/>
</dbReference>
<sequence>MKRAFLILAVAVLLGGCATHGRSHYGYREPVYRDGSYYYPPAAGYGDYYYAPPRTVVHHYDYGFGFAPAWGHGWAPYGGLWGSWGPRSYWGPRYGYGLGWSSWGSGVGLGLGWSSGYWPYYHYPRSWQAPRPRPPVRGSYWHSREPYRPGAQARTGPPRGVQSDGRQRERPPVRGERPREEERAQWRQRVGGAIRTDGGMRPPAAAGVPARSVGTDGNLRGRPDIERGARPSGEWRRGGMGAPRADGEGRRVRTDTPRVRAEPPRAPRQVPAE</sequence>
<feature type="non-terminal residue" evidence="2">
    <location>
        <position position="273"/>
    </location>
</feature>
<name>A0ABV9NTH1_9GAMM</name>
<evidence type="ECO:0000313" key="3">
    <source>
        <dbReference type="Proteomes" id="UP001595892"/>
    </source>
</evidence>
<accession>A0ABV9NTH1</accession>
<keyword evidence="3" id="KW-1185">Reference proteome</keyword>
<feature type="region of interest" description="Disordered" evidence="1">
    <location>
        <begin position="138"/>
        <end position="273"/>
    </location>
</feature>
<protein>
    <recommendedName>
        <fullName evidence="4">Lipoprotein</fullName>
    </recommendedName>
</protein>
<evidence type="ECO:0000313" key="2">
    <source>
        <dbReference type="EMBL" id="MFC4729828.1"/>
    </source>
</evidence>
<dbReference type="PROSITE" id="PS51257">
    <property type="entry name" value="PROKAR_LIPOPROTEIN"/>
    <property type="match status" value="1"/>
</dbReference>